<reference evidence="3 4" key="1">
    <citation type="submission" date="2016-06" db="EMBL/GenBank/DDBJ databases">
        <title>Evolution of pathogenesis and genome organization in the Tremellales.</title>
        <authorList>
            <person name="Cuomo C."/>
            <person name="Litvintseva A."/>
            <person name="Heitman J."/>
            <person name="Chen Y."/>
            <person name="Sun S."/>
            <person name="Springer D."/>
            <person name="Dromer F."/>
            <person name="Young S."/>
            <person name="Zeng Q."/>
            <person name="Chapman S."/>
            <person name="Gujja S."/>
            <person name="Saif S."/>
            <person name="Birren B."/>
        </authorList>
    </citation>
    <scope>NUCLEOTIDE SEQUENCE [LARGE SCALE GENOMIC DNA]</scope>
    <source>
        <strain evidence="3 4">CBS 6039</strain>
    </source>
</reference>
<dbReference type="AlphaFoldDB" id="A0A1E3I6A0"/>
<feature type="compositionally biased region" description="Acidic residues" evidence="1">
    <location>
        <begin position="50"/>
        <end position="60"/>
    </location>
</feature>
<accession>A0A1E3I6A0</accession>
<proteinExistence type="predicted"/>
<organism evidence="3 4">
    <name type="scientific">Cryptococcus amylolentus CBS 6039</name>
    <dbReference type="NCBI Taxonomy" id="1295533"/>
    <lineage>
        <taxon>Eukaryota</taxon>
        <taxon>Fungi</taxon>
        <taxon>Dikarya</taxon>
        <taxon>Basidiomycota</taxon>
        <taxon>Agaricomycotina</taxon>
        <taxon>Tremellomycetes</taxon>
        <taxon>Tremellales</taxon>
        <taxon>Cryptococcaceae</taxon>
        <taxon>Cryptococcus</taxon>
    </lineage>
</organism>
<dbReference type="OrthoDB" id="2596726at2759"/>
<dbReference type="RefSeq" id="XP_018997870.1">
    <property type="nucleotide sequence ID" value="XM_019133165.1"/>
</dbReference>
<dbReference type="GeneID" id="30151398"/>
<keyword evidence="2" id="KW-0812">Transmembrane</keyword>
<feature type="transmembrane region" description="Helical" evidence="2">
    <location>
        <begin position="154"/>
        <end position="177"/>
    </location>
</feature>
<dbReference type="Proteomes" id="UP000094065">
    <property type="component" value="Unassembled WGS sequence"/>
</dbReference>
<feature type="region of interest" description="Disordered" evidence="1">
    <location>
        <begin position="299"/>
        <end position="318"/>
    </location>
</feature>
<evidence type="ECO:0000256" key="2">
    <source>
        <dbReference type="SAM" id="Phobius"/>
    </source>
</evidence>
<feature type="compositionally biased region" description="Low complexity" evidence="1">
    <location>
        <begin position="33"/>
        <end position="45"/>
    </location>
</feature>
<name>A0A1E3I6A0_9TREE</name>
<protein>
    <submittedName>
        <fullName evidence="3">Uncharacterized protein</fullName>
    </submittedName>
</protein>
<evidence type="ECO:0000313" key="3">
    <source>
        <dbReference type="EMBL" id="ODN84067.1"/>
    </source>
</evidence>
<feature type="region of interest" description="Disordered" evidence="1">
    <location>
        <begin position="110"/>
        <end position="129"/>
    </location>
</feature>
<evidence type="ECO:0000256" key="1">
    <source>
        <dbReference type="SAM" id="MobiDB-lite"/>
    </source>
</evidence>
<feature type="transmembrane region" description="Helical" evidence="2">
    <location>
        <begin position="225"/>
        <end position="248"/>
    </location>
</feature>
<keyword evidence="2" id="KW-1133">Transmembrane helix</keyword>
<comment type="caution">
    <text evidence="3">The sequence shown here is derived from an EMBL/GenBank/DDBJ whole genome shotgun (WGS) entry which is preliminary data.</text>
</comment>
<feature type="transmembrane region" description="Helical" evidence="2">
    <location>
        <begin position="82"/>
        <end position="100"/>
    </location>
</feature>
<keyword evidence="2" id="KW-0472">Membrane</keyword>
<evidence type="ECO:0000313" key="4">
    <source>
        <dbReference type="Proteomes" id="UP000094065"/>
    </source>
</evidence>
<keyword evidence="4" id="KW-1185">Reference proteome</keyword>
<feature type="region of interest" description="Disordered" evidence="1">
    <location>
        <begin position="1"/>
        <end position="69"/>
    </location>
</feature>
<dbReference type="EMBL" id="AWGJ01000001">
    <property type="protein sequence ID" value="ODN84067.1"/>
    <property type="molecule type" value="Genomic_DNA"/>
</dbReference>
<feature type="compositionally biased region" description="Low complexity" evidence="1">
    <location>
        <begin position="114"/>
        <end position="129"/>
    </location>
</feature>
<feature type="transmembrane region" description="Helical" evidence="2">
    <location>
        <begin position="184"/>
        <end position="205"/>
    </location>
</feature>
<sequence length="371" mass="41263">MFTDVLKRTRRHSSDPRPSPHPLRRADSRSTRRSSSTVPTTVSDAGSPGEWEEGDTEEYDGVGPEPHDPVLKTIKKQAEPMSPVEVVLFVVAAWLIYQILSRPDDLESSTPFFPHTQSQAPQPHPQSYQHPYQPHLPNAILPNTASIPSPETSYWGFTLGLATYCFYVVIAVLAIPVSWLLRGLWLVFQIVAALLYPFTAVGRLFLRAFVFYPLDLAKDVLDACWPAITFVGTTLGVGAVFGGVSGWVGSGLVRRYVRWKEGDAGKSERSLRRRSSKSRRRRSESEGFEEIWGKKERRASKSSSSRRRRGYSPDSESSLDVPLFGKDLVHDRVSLFAVRSRGTGEGVGVGTAREPVVIGTRRRGRREGLAG</sequence>
<feature type="compositionally biased region" description="Basic residues" evidence="1">
    <location>
        <begin position="299"/>
        <end position="310"/>
    </location>
</feature>
<gene>
    <name evidence="3" type="ORF">L202_00089</name>
</gene>